<name>K5BAJ5_MYCHD</name>
<feature type="transmembrane region" description="Helical" evidence="1">
    <location>
        <begin position="74"/>
        <end position="99"/>
    </location>
</feature>
<dbReference type="Proteomes" id="UP000006265">
    <property type="component" value="Unassembled WGS sequence"/>
</dbReference>
<keyword evidence="1" id="KW-0472">Membrane</keyword>
<evidence type="ECO:0000256" key="1">
    <source>
        <dbReference type="SAM" id="Phobius"/>
    </source>
</evidence>
<keyword evidence="3" id="KW-1185">Reference proteome</keyword>
<dbReference type="OrthoDB" id="4627516at2"/>
<feature type="transmembrane region" description="Helical" evidence="1">
    <location>
        <begin position="34"/>
        <end position="54"/>
    </location>
</feature>
<feature type="transmembrane region" description="Helical" evidence="1">
    <location>
        <begin position="164"/>
        <end position="192"/>
    </location>
</feature>
<keyword evidence="1" id="KW-0812">Transmembrane</keyword>
<evidence type="ECO:0000313" key="2">
    <source>
        <dbReference type="EMBL" id="EKF22350.1"/>
    </source>
</evidence>
<keyword evidence="1" id="KW-1133">Transmembrane helix</keyword>
<reference evidence="2 3" key="1">
    <citation type="journal article" date="2012" name="J. Bacteriol.">
        <title>Genome sequence of Mycobacterium hassiacum DSM 44199, a rare source of heat-stable mycobacterial proteins.</title>
        <authorList>
            <person name="Tiago I."/>
            <person name="Maranha A."/>
            <person name="Mendes V."/>
            <person name="Alarico S."/>
            <person name="Moynihan P.J."/>
            <person name="Clarke A.J."/>
            <person name="Macedo-Ribeiro S."/>
            <person name="Pereira P.J."/>
            <person name="Empadinhas N."/>
        </authorList>
    </citation>
    <scope>NUCLEOTIDE SEQUENCE [LARGE SCALE GENOMIC DNA]</scope>
    <source>
        <strain evidence="3">DSM 44199 / CIP 105218 / JCM 12690 / 3849</strain>
    </source>
</reference>
<dbReference type="eggNOG" id="ENOG5031638">
    <property type="taxonomic scope" value="Bacteria"/>
</dbReference>
<evidence type="ECO:0000313" key="3">
    <source>
        <dbReference type="Proteomes" id="UP000006265"/>
    </source>
</evidence>
<protein>
    <recommendedName>
        <fullName evidence="4">Gap protein</fullName>
    </recommendedName>
</protein>
<feature type="transmembrane region" description="Helical" evidence="1">
    <location>
        <begin position="198"/>
        <end position="222"/>
    </location>
</feature>
<feature type="transmembrane region" description="Helical" evidence="1">
    <location>
        <begin position="243"/>
        <end position="262"/>
    </location>
</feature>
<accession>K5BAJ5</accession>
<sequence length="264" mass="27633">MAALALLTTINPVRLSLILLVLSRPRPMQNLLAYWLGALAVGLVSLLVPLVVLHTAPASAEFARGFAEPAANPALQRGVIGTGVVLLVLAAVLLTLAALRTPRRDAVAVGGAGGAHPTVVDGSSVPPFLRRLLNPDPGPPNGGDAAPRRRLLRLRDAWREGSPWIGFLIGVVFLPPLDGIFFALGIVVASGAPTQTQFAALVVFVLGVLAVEEIILAINQFAPARTQSALHRIHDWARAHHQKFAAAILTVVGVALIVRGMGGL</sequence>
<dbReference type="AlphaFoldDB" id="K5BAJ5"/>
<evidence type="ECO:0008006" key="4">
    <source>
        <dbReference type="Google" id="ProtNLM"/>
    </source>
</evidence>
<dbReference type="EMBL" id="AMRA01000102">
    <property type="protein sequence ID" value="EKF22350.1"/>
    <property type="molecule type" value="Genomic_DNA"/>
</dbReference>
<dbReference type="InterPro" id="IPR021315">
    <property type="entry name" value="Gap/Sap"/>
</dbReference>
<comment type="caution">
    <text evidence="2">The sequence shown here is derived from an EMBL/GenBank/DDBJ whole genome shotgun (WGS) entry which is preliminary data.</text>
</comment>
<proteinExistence type="predicted"/>
<organism evidence="2 3">
    <name type="scientific">Mycolicibacterium hassiacum (strain DSM 44199 / CIP 105218 / JCM 12690 / 3849)</name>
    <name type="common">Mycobacterium hassiacum</name>
    <dbReference type="NCBI Taxonomy" id="1122247"/>
    <lineage>
        <taxon>Bacteria</taxon>
        <taxon>Bacillati</taxon>
        <taxon>Actinomycetota</taxon>
        <taxon>Actinomycetes</taxon>
        <taxon>Mycobacteriales</taxon>
        <taxon>Mycobacteriaceae</taxon>
        <taxon>Mycolicibacterium</taxon>
    </lineage>
</organism>
<gene>
    <name evidence="2" type="ORF">C731_3842</name>
</gene>
<dbReference type="PATRIC" id="fig|1122247.3.peg.3684"/>
<dbReference type="Pfam" id="PF11139">
    <property type="entry name" value="SfLAP"/>
    <property type="match status" value="1"/>
</dbReference>